<dbReference type="InterPro" id="IPR035919">
    <property type="entry name" value="EAL_sf"/>
</dbReference>
<dbReference type="PANTHER" id="PTHR33121">
    <property type="entry name" value="CYCLIC DI-GMP PHOSPHODIESTERASE PDEF"/>
    <property type="match status" value="1"/>
</dbReference>
<dbReference type="InterPro" id="IPR000160">
    <property type="entry name" value="GGDEF_dom"/>
</dbReference>
<reference evidence="4" key="1">
    <citation type="journal article" date="2019" name="Int. J. Syst. Evol. Microbiol.">
        <title>The Global Catalogue of Microorganisms (GCM) 10K type strain sequencing project: providing services to taxonomists for standard genome sequencing and annotation.</title>
        <authorList>
            <consortium name="The Broad Institute Genomics Platform"/>
            <consortium name="The Broad Institute Genome Sequencing Center for Infectious Disease"/>
            <person name="Wu L."/>
            <person name="Ma J."/>
        </authorList>
    </citation>
    <scope>NUCLEOTIDE SEQUENCE [LARGE SCALE GENOMIC DNA]</scope>
    <source>
        <strain evidence="4">KCTC 52473</strain>
    </source>
</reference>
<name>A0ABV7FMG0_9ALTE</name>
<gene>
    <name evidence="3" type="ORF">ACFOHL_02220</name>
</gene>
<keyword evidence="4" id="KW-1185">Reference proteome</keyword>
<dbReference type="InterPro" id="IPR001633">
    <property type="entry name" value="EAL_dom"/>
</dbReference>
<dbReference type="PROSITE" id="PS50883">
    <property type="entry name" value="EAL"/>
    <property type="match status" value="1"/>
</dbReference>
<dbReference type="NCBIfam" id="TIGR00254">
    <property type="entry name" value="GGDEF"/>
    <property type="match status" value="1"/>
</dbReference>
<dbReference type="SMART" id="SM00052">
    <property type="entry name" value="EAL"/>
    <property type="match status" value="1"/>
</dbReference>
<dbReference type="Gene3D" id="3.20.20.450">
    <property type="entry name" value="EAL domain"/>
    <property type="match status" value="1"/>
</dbReference>
<evidence type="ECO:0000259" key="1">
    <source>
        <dbReference type="PROSITE" id="PS50883"/>
    </source>
</evidence>
<feature type="domain" description="GGDEF" evidence="2">
    <location>
        <begin position="30"/>
        <end position="164"/>
    </location>
</feature>
<evidence type="ECO:0000313" key="3">
    <source>
        <dbReference type="EMBL" id="MFC3120426.1"/>
    </source>
</evidence>
<dbReference type="InterPro" id="IPR050706">
    <property type="entry name" value="Cyclic-di-GMP_PDE-like"/>
</dbReference>
<dbReference type="PANTHER" id="PTHR33121:SF70">
    <property type="entry name" value="SIGNALING PROTEIN YKOW"/>
    <property type="match status" value="1"/>
</dbReference>
<dbReference type="SUPFAM" id="SSF141868">
    <property type="entry name" value="EAL domain-like"/>
    <property type="match status" value="1"/>
</dbReference>
<proteinExistence type="predicted"/>
<dbReference type="SUPFAM" id="SSF55073">
    <property type="entry name" value="Nucleotide cyclase"/>
    <property type="match status" value="1"/>
</dbReference>
<dbReference type="CDD" id="cd01948">
    <property type="entry name" value="EAL"/>
    <property type="match status" value="1"/>
</dbReference>
<dbReference type="InterPro" id="IPR043128">
    <property type="entry name" value="Rev_trsase/Diguanyl_cyclase"/>
</dbReference>
<dbReference type="Pfam" id="PF00990">
    <property type="entry name" value="GGDEF"/>
    <property type="match status" value="1"/>
</dbReference>
<feature type="domain" description="EAL" evidence="1">
    <location>
        <begin position="172"/>
        <end position="425"/>
    </location>
</feature>
<dbReference type="EMBL" id="JBHRSW010000005">
    <property type="protein sequence ID" value="MFC3120426.1"/>
    <property type="molecule type" value="Genomic_DNA"/>
</dbReference>
<evidence type="ECO:0000313" key="4">
    <source>
        <dbReference type="Proteomes" id="UP001595478"/>
    </source>
</evidence>
<dbReference type="Pfam" id="PF00563">
    <property type="entry name" value="EAL"/>
    <property type="match status" value="1"/>
</dbReference>
<dbReference type="InterPro" id="IPR029787">
    <property type="entry name" value="Nucleotide_cyclase"/>
</dbReference>
<dbReference type="CDD" id="cd01949">
    <property type="entry name" value="GGDEF"/>
    <property type="match status" value="1"/>
</dbReference>
<accession>A0ABV7FMG0</accession>
<dbReference type="Proteomes" id="UP001595478">
    <property type="component" value="Unassembled WGS sequence"/>
</dbReference>
<dbReference type="Gene3D" id="3.30.70.270">
    <property type="match status" value="1"/>
</dbReference>
<dbReference type="RefSeq" id="WP_376918571.1">
    <property type="nucleotide sequence ID" value="NZ_JBHRSW010000005.1"/>
</dbReference>
<protein>
    <submittedName>
        <fullName evidence="3">Bifunctional diguanylate cyclase/phosphodiesterase</fullName>
    </submittedName>
</protein>
<sequence length="439" mass="48952">MIRSIHKHLNEIPNRYHFIELIEETAAKKSRFSVMFMDVMRFSDVSAAFDHKSGDEVLLQIVNHICAIFTNACAVGRLSGDIFGVVFDDAVTDKDIRNEHARLISHFKTPLSVNNTAFIADFNVGAAIKKTEGSDVNTIISLAESALRKSKSNRHVNFTLLTDETNENHGKGLALKADLTRALNNDELELYFQPKVDLQSYKIIGGECLLRWNHPLDGVVFPGTLLQAAESYNMMNELGYWTLENAFRSLALLRQEGCEIPISVNLSPTQLYDPRLLPILRKFIRDYQIEANLIEIELTEDVMLTNSLLVKRQLSEIKSLGIALSMDDFGKGYSNLSFVRDLDLDAIKIDKAFVFELSESPVNSAIIQATKVICDAKGCETFAEGIETLQQLAILQSMGISKGQGFLFSPAVPIAKFLEQIKKGDFSQVLYDDTSSGVA</sequence>
<dbReference type="SMART" id="SM00267">
    <property type="entry name" value="GGDEF"/>
    <property type="match status" value="1"/>
</dbReference>
<organism evidence="3 4">
    <name type="scientific">Agaribacter flavus</name>
    <dbReference type="NCBI Taxonomy" id="1902781"/>
    <lineage>
        <taxon>Bacteria</taxon>
        <taxon>Pseudomonadati</taxon>
        <taxon>Pseudomonadota</taxon>
        <taxon>Gammaproteobacteria</taxon>
        <taxon>Alteromonadales</taxon>
        <taxon>Alteromonadaceae</taxon>
        <taxon>Agaribacter</taxon>
    </lineage>
</organism>
<dbReference type="PROSITE" id="PS50887">
    <property type="entry name" value="GGDEF"/>
    <property type="match status" value="1"/>
</dbReference>
<comment type="caution">
    <text evidence="3">The sequence shown here is derived from an EMBL/GenBank/DDBJ whole genome shotgun (WGS) entry which is preliminary data.</text>
</comment>
<evidence type="ECO:0000259" key="2">
    <source>
        <dbReference type="PROSITE" id="PS50887"/>
    </source>
</evidence>